<reference evidence="7" key="1">
    <citation type="submission" date="2022-12" db="EMBL/GenBank/DDBJ databases">
        <title>Bacterial isolates from different developmental stages of Nematostella vectensis.</title>
        <authorList>
            <person name="Fraune S."/>
        </authorList>
    </citation>
    <scope>NUCLEOTIDE SEQUENCE</scope>
    <source>
        <strain evidence="7">G21630-S1</strain>
    </source>
</reference>
<dbReference type="InterPro" id="IPR023271">
    <property type="entry name" value="Aquaporin-like"/>
</dbReference>
<evidence type="ECO:0000256" key="6">
    <source>
        <dbReference type="SAM" id="Phobius"/>
    </source>
</evidence>
<accession>A0ABT4LIX6</accession>
<evidence type="ECO:0000256" key="1">
    <source>
        <dbReference type="ARBA" id="ARBA00004141"/>
    </source>
</evidence>
<organism evidence="7 8">
    <name type="scientific">Kiloniella laminariae</name>
    <dbReference type="NCBI Taxonomy" id="454162"/>
    <lineage>
        <taxon>Bacteria</taxon>
        <taxon>Pseudomonadati</taxon>
        <taxon>Pseudomonadota</taxon>
        <taxon>Alphaproteobacteria</taxon>
        <taxon>Rhodospirillales</taxon>
        <taxon>Kiloniellaceae</taxon>
        <taxon>Kiloniella</taxon>
    </lineage>
</organism>
<feature type="transmembrane region" description="Helical" evidence="6">
    <location>
        <begin position="40"/>
        <end position="61"/>
    </location>
</feature>
<keyword evidence="8" id="KW-1185">Reference proteome</keyword>
<dbReference type="InterPro" id="IPR000292">
    <property type="entry name" value="For/NO2_transpt"/>
</dbReference>
<comment type="similarity">
    <text evidence="5">Belongs to the FNT transporter (TC 1.A.16) family.</text>
</comment>
<evidence type="ECO:0000256" key="2">
    <source>
        <dbReference type="ARBA" id="ARBA00022692"/>
    </source>
</evidence>
<comment type="caution">
    <text evidence="7">The sequence shown here is derived from an EMBL/GenBank/DDBJ whole genome shotgun (WGS) entry which is preliminary data.</text>
</comment>
<dbReference type="PANTHER" id="PTHR30520:SF6">
    <property type="entry name" value="FORMATE_NITRATE FAMILY TRANSPORTER (EUROFUNG)"/>
    <property type="match status" value="1"/>
</dbReference>
<feature type="transmembrane region" description="Helical" evidence="6">
    <location>
        <begin position="253"/>
        <end position="275"/>
    </location>
</feature>
<evidence type="ECO:0000313" key="8">
    <source>
        <dbReference type="Proteomes" id="UP001069802"/>
    </source>
</evidence>
<dbReference type="PROSITE" id="PS01006">
    <property type="entry name" value="FORMATE_NITRITE_TP_2"/>
    <property type="match status" value="1"/>
</dbReference>
<sequence>MNKQTTPPIFNFDVYSPSEIALRVEDAGCRKAQLTFLPCLVLSILAGSFISLGGLFSLLVMTGNDLGFGPGRLLGGLAFSLGLILVVVAGAELFTGNNLIVMAWADRLITTRQLLRNWGIVFTGNLLGALGTAVLVYGSGIIGWSGLSPDGTSPGLADGALATTIRTVALAKLQLGFIEAFVRGLLCNILVCLAVWMCFAARSLTDKVLAVLFPVTAFVALGFEHSIANLFIIPLGYLAGADTITFSAFSGNLLPVIAGNIIGGSIFVALVYWLVYPRPKVR</sequence>
<dbReference type="InterPro" id="IPR024002">
    <property type="entry name" value="For/NO2_transpt_CS"/>
</dbReference>
<feature type="transmembrane region" description="Helical" evidence="6">
    <location>
        <begin position="73"/>
        <end position="94"/>
    </location>
</feature>
<protein>
    <submittedName>
        <fullName evidence="7">Formate/nitrite transporter family protein</fullName>
    </submittedName>
</protein>
<dbReference type="Proteomes" id="UP001069802">
    <property type="component" value="Unassembled WGS sequence"/>
</dbReference>
<gene>
    <name evidence="7" type="ORF">O4H49_04075</name>
</gene>
<keyword evidence="2 6" id="KW-0812">Transmembrane</keyword>
<evidence type="ECO:0000313" key="7">
    <source>
        <dbReference type="EMBL" id="MCZ4279942.1"/>
    </source>
</evidence>
<comment type="subcellular location">
    <subcellularLocation>
        <location evidence="1">Membrane</location>
        <topology evidence="1">Multi-pass membrane protein</topology>
    </subcellularLocation>
</comment>
<proteinExistence type="inferred from homology"/>
<dbReference type="EMBL" id="JAPWGY010000001">
    <property type="protein sequence ID" value="MCZ4279942.1"/>
    <property type="molecule type" value="Genomic_DNA"/>
</dbReference>
<feature type="transmembrane region" description="Helical" evidence="6">
    <location>
        <begin position="208"/>
        <end position="233"/>
    </location>
</feature>
<evidence type="ECO:0000256" key="4">
    <source>
        <dbReference type="ARBA" id="ARBA00023136"/>
    </source>
</evidence>
<feature type="transmembrane region" description="Helical" evidence="6">
    <location>
        <begin position="115"/>
        <end position="137"/>
    </location>
</feature>
<keyword evidence="3 6" id="KW-1133">Transmembrane helix</keyword>
<feature type="transmembrane region" description="Helical" evidence="6">
    <location>
        <begin position="180"/>
        <end position="201"/>
    </location>
</feature>
<dbReference type="RefSeq" id="WP_269422137.1">
    <property type="nucleotide sequence ID" value="NZ_JAPWGY010000001.1"/>
</dbReference>
<evidence type="ECO:0000256" key="5">
    <source>
        <dbReference type="ARBA" id="ARBA00049660"/>
    </source>
</evidence>
<keyword evidence="4 6" id="KW-0472">Membrane</keyword>
<evidence type="ECO:0000256" key="3">
    <source>
        <dbReference type="ARBA" id="ARBA00022989"/>
    </source>
</evidence>
<dbReference type="Gene3D" id="1.20.1080.10">
    <property type="entry name" value="Glycerol uptake facilitator protein"/>
    <property type="match status" value="1"/>
</dbReference>
<dbReference type="Pfam" id="PF01226">
    <property type="entry name" value="Form_Nir_trans"/>
    <property type="match status" value="1"/>
</dbReference>
<name>A0ABT4LIX6_9PROT</name>
<dbReference type="PROSITE" id="PS01005">
    <property type="entry name" value="FORMATE_NITRITE_TP_1"/>
    <property type="match status" value="1"/>
</dbReference>
<dbReference type="PANTHER" id="PTHR30520">
    <property type="entry name" value="FORMATE TRANSPORTER-RELATED"/>
    <property type="match status" value="1"/>
</dbReference>